<comment type="caution">
    <text evidence="1">The sequence shown here is derived from an EMBL/GenBank/DDBJ whole genome shotgun (WGS) entry which is preliminary data.</text>
</comment>
<protein>
    <submittedName>
        <fullName evidence="1">Heme-binding protein</fullName>
    </submittedName>
</protein>
<dbReference type="InterPro" id="IPR006917">
    <property type="entry name" value="SOUL_heme-bd"/>
</dbReference>
<dbReference type="PANTHER" id="PTHR11220:SF1">
    <property type="entry name" value="HEME-BINDING PROTEIN 2"/>
    <property type="match status" value="1"/>
</dbReference>
<organism evidence="1 2">
    <name type="scientific">Halomarina oriensis</name>
    <dbReference type="NCBI Taxonomy" id="671145"/>
    <lineage>
        <taxon>Archaea</taxon>
        <taxon>Methanobacteriati</taxon>
        <taxon>Methanobacteriota</taxon>
        <taxon>Stenosarchaea group</taxon>
        <taxon>Halobacteria</taxon>
        <taxon>Halobacteriales</taxon>
        <taxon>Natronomonadaceae</taxon>
        <taxon>Halomarina</taxon>
    </lineage>
</organism>
<evidence type="ECO:0000313" key="1">
    <source>
        <dbReference type="EMBL" id="MWG36332.1"/>
    </source>
</evidence>
<dbReference type="Gene3D" id="3.20.80.10">
    <property type="entry name" value="Regulatory factor, effector binding domain"/>
    <property type="match status" value="1"/>
</dbReference>
<dbReference type="PANTHER" id="PTHR11220">
    <property type="entry name" value="HEME-BINDING PROTEIN-RELATED"/>
    <property type="match status" value="1"/>
</dbReference>
<name>A0A6B0GN85_9EURY</name>
<keyword evidence="2" id="KW-1185">Reference proteome</keyword>
<sequence length="229" mass="24730">MNRVLATGGAVGGVLAAVGAWNLYQRATTETVPYTVVETIGDVEVRQYPETALVETTAHSESAAFRRLFRYIAGDNESAADVAMTAPVEVDGGGTERSVATTTPVEVEKDDRGESVAMTAPVETAERDEGVRMGFYLPATYDVDTAPRPTDSRVDLSAVPERTLAVLRFSWWATDGRVARRMDELLDTLDDADVSVTGDPFFMGYDAPWSVPFVRRNEVAVELAADAGT</sequence>
<accession>A0A6B0GN85</accession>
<dbReference type="RefSeq" id="WP_158205993.1">
    <property type="nucleotide sequence ID" value="NZ_WSZK01000034.1"/>
</dbReference>
<dbReference type="EMBL" id="WSZK01000034">
    <property type="protein sequence ID" value="MWG36332.1"/>
    <property type="molecule type" value="Genomic_DNA"/>
</dbReference>
<dbReference type="Proteomes" id="UP000451471">
    <property type="component" value="Unassembled WGS sequence"/>
</dbReference>
<proteinExistence type="predicted"/>
<dbReference type="SUPFAM" id="SSF55136">
    <property type="entry name" value="Probable bacterial effector-binding domain"/>
    <property type="match status" value="1"/>
</dbReference>
<dbReference type="Pfam" id="PF04832">
    <property type="entry name" value="SOUL"/>
    <property type="match status" value="1"/>
</dbReference>
<dbReference type="InterPro" id="IPR011256">
    <property type="entry name" value="Reg_factor_effector_dom_sf"/>
</dbReference>
<reference evidence="1 2" key="1">
    <citation type="submission" date="2019-12" db="EMBL/GenBank/DDBJ databases">
        <title>Halocatena pleomorpha gen. nov. sp. nov., an extremely halophilic archaeon of family Halobacteriaceae isolated from saltpan soil.</title>
        <authorList>
            <person name="Pal Y."/>
            <person name="Verma A."/>
            <person name="Krishnamurthi S."/>
            <person name="Kumar P."/>
        </authorList>
    </citation>
    <scope>NUCLEOTIDE SEQUENCE [LARGE SCALE GENOMIC DNA]</scope>
    <source>
        <strain evidence="1 2">JCM 16495</strain>
    </source>
</reference>
<evidence type="ECO:0000313" key="2">
    <source>
        <dbReference type="Proteomes" id="UP000451471"/>
    </source>
</evidence>
<gene>
    <name evidence="1" type="ORF">GQS65_17895</name>
</gene>
<dbReference type="AlphaFoldDB" id="A0A6B0GN85"/>
<dbReference type="OrthoDB" id="141612at2157"/>